<dbReference type="SUPFAM" id="SSF100950">
    <property type="entry name" value="NagB/RpiA/CoA transferase-like"/>
    <property type="match status" value="1"/>
</dbReference>
<reference evidence="2 3" key="1">
    <citation type="submission" date="2016-10" db="EMBL/GenBank/DDBJ databases">
        <authorList>
            <person name="de Groot N.N."/>
        </authorList>
    </citation>
    <scope>NUCLEOTIDE SEQUENCE [LARGE SCALE GENOMIC DNA]</scope>
    <source>
        <strain evidence="2 3">CGMCC 1.8894</strain>
    </source>
</reference>
<dbReference type="RefSeq" id="WP_176847050.1">
    <property type="nucleotide sequence ID" value="NZ_CP061502.1"/>
</dbReference>
<dbReference type="EMBL" id="FNOM01000005">
    <property type="protein sequence ID" value="SDX09272.1"/>
    <property type="molecule type" value="Genomic_DNA"/>
</dbReference>
<feature type="domain" description="DeoR-like transcriptional repressor C-terminal sensor" evidence="1">
    <location>
        <begin position="77"/>
        <end position="233"/>
    </location>
</feature>
<evidence type="ECO:0000259" key="1">
    <source>
        <dbReference type="Pfam" id="PF00455"/>
    </source>
</evidence>
<dbReference type="PANTHER" id="PTHR30363:SF44">
    <property type="entry name" value="AGA OPERON TRANSCRIPTIONAL REPRESSOR-RELATED"/>
    <property type="match status" value="1"/>
</dbReference>
<dbReference type="PANTHER" id="PTHR30363">
    <property type="entry name" value="HTH-TYPE TRANSCRIPTIONAL REGULATOR SRLR-RELATED"/>
    <property type="match status" value="1"/>
</dbReference>
<organism evidence="2 3">
    <name type="scientific">Roseicitreum antarcticum</name>
    <dbReference type="NCBI Taxonomy" id="564137"/>
    <lineage>
        <taxon>Bacteria</taxon>
        <taxon>Pseudomonadati</taxon>
        <taxon>Pseudomonadota</taxon>
        <taxon>Alphaproteobacteria</taxon>
        <taxon>Rhodobacterales</taxon>
        <taxon>Paracoccaceae</taxon>
        <taxon>Roseicitreum</taxon>
    </lineage>
</organism>
<dbReference type="InterPro" id="IPR014036">
    <property type="entry name" value="DeoR-like_C"/>
</dbReference>
<dbReference type="AlphaFoldDB" id="A0A1H2YVR6"/>
<dbReference type="Gene3D" id="3.40.50.1360">
    <property type="match status" value="1"/>
</dbReference>
<sequence length="252" mass="27327">MTRPSMQSERIARITAMLDVSPALHLKDLAVQLGVTVMTLRRDAAQAGSGFACRGGYVVPDRNTEHYDFETQMSHAINAKQKASEYALNLVPEGAVVFLDTGTTLPHLARLLAKGRAKRLVTHCLTIAEILQGRSQVPVEFLGGEIQSSTRSCHADHPARRIAALKIDIAFLSAGGVDPEGQLSCSHAYEIPLKRALISHCVQSLIVFDESKIGQRKSVVFGDLDEVGAIVTERGIFSADELKKRLTPSATN</sequence>
<dbReference type="Proteomes" id="UP000198539">
    <property type="component" value="Unassembled WGS sequence"/>
</dbReference>
<name>A0A1H2YVR6_9RHOB</name>
<gene>
    <name evidence="2" type="ORF">SAMN04488238_105155</name>
</gene>
<dbReference type="InterPro" id="IPR037171">
    <property type="entry name" value="NagB/RpiA_transferase-like"/>
</dbReference>
<dbReference type="Pfam" id="PF00455">
    <property type="entry name" value="DeoRC"/>
    <property type="match status" value="1"/>
</dbReference>
<accession>A0A1H2YVR6</accession>
<dbReference type="STRING" id="564137.SAMN04488238_105155"/>
<protein>
    <submittedName>
        <fullName evidence="2">Transcriptional regulator, DeoR family</fullName>
    </submittedName>
</protein>
<dbReference type="SMART" id="SM01134">
    <property type="entry name" value="DeoRC"/>
    <property type="match status" value="1"/>
</dbReference>
<proteinExistence type="predicted"/>
<evidence type="ECO:0000313" key="3">
    <source>
        <dbReference type="Proteomes" id="UP000198539"/>
    </source>
</evidence>
<dbReference type="InterPro" id="IPR050313">
    <property type="entry name" value="Carb_Metab_HTH_regulators"/>
</dbReference>
<keyword evidence="3" id="KW-1185">Reference proteome</keyword>
<evidence type="ECO:0000313" key="2">
    <source>
        <dbReference type="EMBL" id="SDX09272.1"/>
    </source>
</evidence>